<proteinExistence type="inferred from homology"/>
<evidence type="ECO:0000256" key="1">
    <source>
        <dbReference type="ARBA" id="ARBA00010515"/>
    </source>
</evidence>
<dbReference type="EMBL" id="VIGV01000007">
    <property type="protein sequence ID" value="TWS22651.1"/>
    <property type="molecule type" value="Genomic_DNA"/>
</dbReference>
<dbReference type="InterPro" id="IPR050300">
    <property type="entry name" value="GDXG_lipolytic_enzyme"/>
</dbReference>
<dbReference type="PANTHER" id="PTHR48081">
    <property type="entry name" value="AB HYDROLASE SUPERFAMILY PROTEIN C4A8.06C"/>
    <property type="match status" value="1"/>
</dbReference>
<sequence>MMSVTEHRGVSAQSALAIAGARLLLKPLIGLYPVRSWSFGPLALGEGLAKLIGWMPGDVEVDRMELAGVQVERLVPTSGTLRSDTAICYYHGGAFLAGGPATHRRVAAALARALGVTVYNVDYRQLPDVGVSTSVDDGYRVYRAVADSGRYRQVAVGGDSAGGYISAKVVELAHLDAARSPVAYFGFSPLLTPTVEDGDPRYEIDDAYLTVGKLRGLRDFFDRGPVAPRGHDDATEIDPAAFPATLVIACTQEMLRVDAERLHARLDGAGQPCDLHLYEGGVHAFPVLAGATPESAQAVQITALFLEAAFEARLQRRAA</sequence>
<evidence type="ECO:0000313" key="4">
    <source>
        <dbReference type="EMBL" id="TWS22651.1"/>
    </source>
</evidence>
<reference evidence="4 5" key="1">
    <citation type="submission" date="2019-06" db="EMBL/GenBank/DDBJ databases">
        <authorList>
            <person name="Teng J.L.L."/>
            <person name="Lee H.H."/>
            <person name="Lau S.K.P."/>
            <person name="Woo P.C.Y."/>
        </authorList>
    </citation>
    <scope>NUCLEOTIDE SEQUENCE [LARGE SCALE GENOMIC DNA]</scope>
    <source>
        <strain evidence="4 5">HKU70</strain>
    </source>
</reference>
<keyword evidence="5" id="KW-1185">Reference proteome</keyword>
<gene>
    <name evidence="4" type="ORF">FK268_18120</name>
</gene>
<evidence type="ECO:0000256" key="2">
    <source>
        <dbReference type="ARBA" id="ARBA00022801"/>
    </source>
</evidence>
<comment type="similarity">
    <text evidence="1">Belongs to the 'GDXG' lipolytic enzyme family.</text>
</comment>
<dbReference type="InterPro" id="IPR029058">
    <property type="entry name" value="AB_hydrolase_fold"/>
</dbReference>
<dbReference type="AlphaFoldDB" id="A0A5C5RKA7"/>
<comment type="caution">
    <text evidence="4">The sequence shown here is derived from an EMBL/GenBank/DDBJ whole genome shotgun (WGS) entry which is preliminary data.</text>
</comment>
<keyword evidence="2 4" id="KW-0378">Hydrolase</keyword>
<name>A0A5C5RKA7_9ACTN</name>
<dbReference type="GO" id="GO:0004806">
    <property type="term" value="F:triacylglycerol lipase activity"/>
    <property type="evidence" value="ECO:0007669"/>
    <property type="project" value="TreeGrafter"/>
</dbReference>
<reference evidence="4 5" key="2">
    <citation type="submission" date="2019-08" db="EMBL/GenBank/DDBJ databases">
        <title>Tsukamurella conjunctivitidis sp. nov., Tsukamurella assacharolytica sp. nov. and Tsukamurella sputae sp. nov. isolated from patients with conjunctivitis, bacteraemia (lymphoma) and respiratory infection (sputum) in Hong Kong.</title>
        <authorList>
            <person name="Fok K.M.N."/>
            <person name="Fong J.Y.H."/>
        </authorList>
    </citation>
    <scope>NUCLEOTIDE SEQUENCE [LARGE SCALE GENOMIC DNA]</scope>
    <source>
        <strain evidence="4 5">HKU70</strain>
    </source>
</reference>
<accession>A0A5C5RKA7</accession>
<evidence type="ECO:0000259" key="3">
    <source>
        <dbReference type="Pfam" id="PF07859"/>
    </source>
</evidence>
<dbReference type="PANTHER" id="PTHR48081:SF30">
    <property type="entry name" value="ACETYL-HYDROLASE LIPR-RELATED"/>
    <property type="match status" value="1"/>
</dbReference>
<organism evidence="4 5">
    <name type="scientific">Tsukamurella sputi</name>
    <dbReference type="NCBI Taxonomy" id="2591848"/>
    <lineage>
        <taxon>Bacteria</taxon>
        <taxon>Bacillati</taxon>
        <taxon>Actinomycetota</taxon>
        <taxon>Actinomycetes</taxon>
        <taxon>Mycobacteriales</taxon>
        <taxon>Tsukamurellaceae</taxon>
        <taxon>Tsukamurella</taxon>
    </lineage>
</organism>
<dbReference type="Pfam" id="PF07859">
    <property type="entry name" value="Abhydrolase_3"/>
    <property type="match status" value="1"/>
</dbReference>
<dbReference type="InterPro" id="IPR013094">
    <property type="entry name" value="AB_hydrolase_3"/>
</dbReference>
<dbReference type="SUPFAM" id="SSF53474">
    <property type="entry name" value="alpha/beta-Hydrolases"/>
    <property type="match status" value="1"/>
</dbReference>
<dbReference type="Proteomes" id="UP000319792">
    <property type="component" value="Unassembled WGS sequence"/>
</dbReference>
<feature type="domain" description="Alpha/beta hydrolase fold-3" evidence="3">
    <location>
        <begin position="88"/>
        <end position="285"/>
    </location>
</feature>
<dbReference type="Gene3D" id="3.40.50.1820">
    <property type="entry name" value="alpha/beta hydrolase"/>
    <property type="match status" value="1"/>
</dbReference>
<evidence type="ECO:0000313" key="5">
    <source>
        <dbReference type="Proteomes" id="UP000319792"/>
    </source>
</evidence>
<protein>
    <submittedName>
        <fullName evidence="4">Alpha/beta hydrolase</fullName>
    </submittedName>
</protein>